<evidence type="ECO:0000313" key="2">
    <source>
        <dbReference type="EMBL" id="CZT24323.1"/>
    </source>
</evidence>
<accession>A0A2D3V8J4</accession>
<organism evidence="2 3">
    <name type="scientific">Ramularia collo-cygni</name>
    <dbReference type="NCBI Taxonomy" id="112498"/>
    <lineage>
        <taxon>Eukaryota</taxon>
        <taxon>Fungi</taxon>
        <taxon>Dikarya</taxon>
        <taxon>Ascomycota</taxon>
        <taxon>Pezizomycotina</taxon>
        <taxon>Dothideomycetes</taxon>
        <taxon>Dothideomycetidae</taxon>
        <taxon>Mycosphaerellales</taxon>
        <taxon>Mycosphaerellaceae</taxon>
        <taxon>Ramularia</taxon>
    </lineage>
</organism>
<dbReference type="AlphaFoldDB" id="A0A2D3V8J4"/>
<proteinExistence type="predicted"/>
<dbReference type="OrthoDB" id="62952at2759"/>
<keyword evidence="3" id="KW-1185">Reference proteome</keyword>
<evidence type="ECO:0008006" key="4">
    <source>
        <dbReference type="Google" id="ProtNLM"/>
    </source>
</evidence>
<sequence length="313" mass="34824">MDAAVESVSASDKPTGNASTPNRVASPGKTNSVSTRAEEADAASSIDTSGDQATEVPLQASFLGLPAEMRLRIYDHLLDAGRRPASEIANPLLPARWHCCFNDTRGGRMKCTCTSTVYPAILRVCKLVNQEALPVLRASLEIRIDTPAIFGRAIDFDHVELLNLIRSGEGLGVHIERLFLATSMRKLPIRVQRGESRSNQLKPLWAELAARVFNIKSFRFYLCFNMNLKVVDETFDYDEILGLLVLSKLRKLIFEVFVVEEFVGTTDRAGSNLNDFLHKLKQKADDRIKELGREVEVTTILREEVTMNGSKGE</sequence>
<name>A0A2D3V8J4_9PEZI</name>
<reference evidence="2 3" key="1">
    <citation type="submission" date="2016-03" db="EMBL/GenBank/DDBJ databases">
        <authorList>
            <person name="Ploux O."/>
        </authorList>
    </citation>
    <scope>NUCLEOTIDE SEQUENCE [LARGE SCALE GENOMIC DNA]</scope>
    <source>
        <strain evidence="2 3">URUG2</strain>
    </source>
</reference>
<protein>
    <recommendedName>
        <fullName evidence="4">F-box domain-containing protein</fullName>
    </recommendedName>
</protein>
<feature type="region of interest" description="Disordered" evidence="1">
    <location>
        <begin position="1"/>
        <end position="51"/>
    </location>
</feature>
<evidence type="ECO:0000313" key="3">
    <source>
        <dbReference type="Proteomes" id="UP000225277"/>
    </source>
</evidence>
<dbReference type="GeneID" id="35605097"/>
<dbReference type="STRING" id="112498.A0A2D3V8J4"/>
<dbReference type="Proteomes" id="UP000225277">
    <property type="component" value="Unassembled WGS sequence"/>
</dbReference>
<dbReference type="RefSeq" id="XP_023631047.1">
    <property type="nucleotide sequence ID" value="XM_023775279.1"/>
</dbReference>
<feature type="compositionally biased region" description="Polar residues" evidence="1">
    <location>
        <begin position="8"/>
        <end position="35"/>
    </location>
</feature>
<evidence type="ECO:0000256" key="1">
    <source>
        <dbReference type="SAM" id="MobiDB-lite"/>
    </source>
</evidence>
<gene>
    <name evidence="2" type="ORF">RCC_10046</name>
</gene>
<dbReference type="EMBL" id="FJUY01000020">
    <property type="protein sequence ID" value="CZT24323.1"/>
    <property type="molecule type" value="Genomic_DNA"/>
</dbReference>